<accession>A0A069P610</accession>
<evidence type="ECO:0000313" key="2">
    <source>
        <dbReference type="EMBL" id="GGD84477.1"/>
    </source>
</evidence>
<evidence type="ECO:0000313" key="4">
    <source>
        <dbReference type="Proteomes" id="UP000027439"/>
    </source>
</evidence>
<proteinExistence type="predicted"/>
<dbReference type="RefSeq" id="WP_052005710.1">
    <property type="nucleotide sequence ID" value="NZ_BMEG01000008.1"/>
</dbReference>
<keyword evidence="5" id="KW-1185">Reference proteome</keyword>
<dbReference type="Proteomes" id="UP000027439">
    <property type="component" value="Unassembled WGS sequence"/>
</dbReference>
<feature type="compositionally biased region" description="Basic and acidic residues" evidence="1">
    <location>
        <begin position="21"/>
        <end position="31"/>
    </location>
</feature>
<gene>
    <name evidence="3" type="ORF">BG57_29375</name>
    <name evidence="2" type="ORF">GCM10010985_43780</name>
</gene>
<dbReference type="AlphaFoldDB" id="A0A069P610"/>
<dbReference type="EMBL" id="JFHE01000007">
    <property type="protein sequence ID" value="KDR35339.1"/>
    <property type="molecule type" value="Genomic_DNA"/>
</dbReference>
<dbReference type="EMBL" id="BMEG01000008">
    <property type="protein sequence ID" value="GGD84477.1"/>
    <property type="molecule type" value="Genomic_DNA"/>
</dbReference>
<reference evidence="5" key="3">
    <citation type="journal article" date="2019" name="Int. J. Syst. Evol. Microbiol.">
        <title>The Global Catalogue of Microorganisms (GCM) 10K type strain sequencing project: providing services to taxonomists for standard genome sequencing and annotation.</title>
        <authorList>
            <consortium name="The Broad Institute Genomics Platform"/>
            <consortium name="The Broad Institute Genome Sequencing Center for Infectious Disease"/>
            <person name="Wu L."/>
            <person name="Ma J."/>
        </authorList>
    </citation>
    <scope>NUCLEOTIDE SEQUENCE [LARGE SCALE GENOMIC DNA]</scope>
    <source>
        <strain evidence="5">CGMCC 1.11013</strain>
    </source>
</reference>
<reference evidence="2" key="4">
    <citation type="submission" date="2024-05" db="EMBL/GenBank/DDBJ databases">
        <authorList>
            <person name="Sun Q."/>
            <person name="Zhou Y."/>
        </authorList>
    </citation>
    <scope>NUCLEOTIDE SEQUENCE</scope>
    <source>
        <strain evidence="2">CGMCC 1.11013</strain>
    </source>
</reference>
<comment type="caution">
    <text evidence="3">The sequence shown here is derived from an EMBL/GenBank/DDBJ whole genome shotgun (WGS) entry which is preliminary data.</text>
</comment>
<reference evidence="2" key="1">
    <citation type="journal article" date="2014" name="Int. J. Syst. Evol. Microbiol.">
        <title>Complete genome of a new Firmicutes species belonging to the dominant human colonic microbiota ('Ruminococcus bicirculans') reveals two chromosomes and a selective capacity to utilize plant glucans.</title>
        <authorList>
            <consortium name="NISC Comparative Sequencing Program"/>
            <person name="Wegmann U."/>
            <person name="Louis P."/>
            <person name="Goesmann A."/>
            <person name="Henrissat B."/>
            <person name="Duncan S.H."/>
            <person name="Flint H.J."/>
        </authorList>
    </citation>
    <scope>NUCLEOTIDE SEQUENCE</scope>
    <source>
        <strain evidence="2">CGMCC 1.11013</strain>
    </source>
</reference>
<dbReference type="Proteomes" id="UP000597138">
    <property type="component" value="Unassembled WGS sequence"/>
</dbReference>
<name>A0A069P610_9BURK</name>
<evidence type="ECO:0000256" key="1">
    <source>
        <dbReference type="SAM" id="MobiDB-lite"/>
    </source>
</evidence>
<organism evidence="3 4">
    <name type="scientific">Caballeronia grimmiae</name>
    <dbReference type="NCBI Taxonomy" id="1071679"/>
    <lineage>
        <taxon>Bacteria</taxon>
        <taxon>Pseudomonadati</taxon>
        <taxon>Pseudomonadota</taxon>
        <taxon>Betaproteobacteria</taxon>
        <taxon>Burkholderiales</taxon>
        <taxon>Burkholderiaceae</taxon>
        <taxon>Caballeronia</taxon>
    </lineage>
</organism>
<protein>
    <submittedName>
        <fullName evidence="3">Uncharacterized protein</fullName>
    </submittedName>
</protein>
<dbReference type="OrthoDB" id="9007508at2"/>
<dbReference type="eggNOG" id="ENOG502ZA4W">
    <property type="taxonomic scope" value="Bacteria"/>
</dbReference>
<evidence type="ECO:0000313" key="3">
    <source>
        <dbReference type="EMBL" id="KDR35339.1"/>
    </source>
</evidence>
<reference evidence="3 4" key="2">
    <citation type="submission" date="2014-03" db="EMBL/GenBank/DDBJ databases">
        <title>Draft Genome Sequences of Four Burkholderia Strains.</title>
        <authorList>
            <person name="Liu X.Y."/>
            <person name="Li C.X."/>
            <person name="Xu J.H."/>
        </authorList>
    </citation>
    <scope>NUCLEOTIDE SEQUENCE [LARGE SCALE GENOMIC DNA]</scope>
    <source>
        <strain evidence="3 4">R27</strain>
    </source>
</reference>
<evidence type="ECO:0000313" key="5">
    <source>
        <dbReference type="Proteomes" id="UP000597138"/>
    </source>
</evidence>
<sequence length="231" mass="24166">MPDPAVPRNPDADASSAKSRQRAEADADAQKKLARAARPAQRAAEPGDGPRYGETLDLFAEDAERATLQALNTDIRQGTFEGFELPEVFLAAVESSARRRAARTEAAPREPADAPEQGDLIADALTIPSSTSSKAAIAQQASVAWIAPPGLRINGEVDSANALAHTVRAAIDEQSATAAAHARRTRSMLTVTLCTMLTTLAAGIAQTVALLHAGHQAALAFQSDTDPTSTH</sequence>
<feature type="region of interest" description="Disordered" evidence="1">
    <location>
        <begin position="1"/>
        <end position="58"/>
    </location>
</feature>